<evidence type="ECO:0000313" key="2">
    <source>
        <dbReference type="EMBL" id="EXK23387.1"/>
    </source>
</evidence>
<proteinExistence type="predicted"/>
<dbReference type="Proteomes" id="UP000030703">
    <property type="component" value="Unassembled WGS sequence"/>
</dbReference>
<dbReference type="EMBL" id="KI980950">
    <property type="protein sequence ID" value="EXK23387.1"/>
    <property type="molecule type" value="Genomic_DNA"/>
</dbReference>
<reference evidence="2" key="2">
    <citation type="submission" date="2014-02" db="EMBL/GenBank/DDBJ databases">
        <title>Annotation of the Genome Sequence of Fusarium oxysporum f. sp. melonis 26406.</title>
        <authorList>
            <consortium name="The Broad Institute Genomics Platform"/>
            <person name="Ma L.-J."/>
            <person name="Corby-Kistler H."/>
            <person name="Broz K."/>
            <person name="Gale L.R."/>
            <person name="Jonkers W."/>
            <person name="O'Donnell K."/>
            <person name="Ploetz R."/>
            <person name="Steinberg C."/>
            <person name="Schwartz D.C."/>
            <person name="VanEtten H."/>
            <person name="Zhou S."/>
            <person name="Young S.K."/>
            <person name="Zeng Q."/>
            <person name="Gargeya S."/>
            <person name="Fitzgerald M."/>
            <person name="Abouelleil A."/>
            <person name="Alvarado L."/>
            <person name="Chapman S.B."/>
            <person name="Gainer-Dewar J."/>
            <person name="Goldberg J."/>
            <person name="Griggs A."/>
            <person name="Gujja S."/>
            <person name="Hansen M."/>
            <person name="Howarth C."/>
            <person name="Imamovic A."/>
            <person name="Ireland A."/>
            <person name="Larimer J."/>
            <person name="McCowan C."/>
            <person name="Murphy C."/>
            <person name="Pearson M."/>
            <person name="Poon T.W."/>
            <person name="Priest M."/>
            <person name="Roberts A."/>
            <person name="Saif S."/>
            <person name="Shea T."/>
            <person name="Sykes S."/>
            <person name="Wortman J."/>
            <person name="Nusbaum C."/>
            <person name="Birren B."/>
        </authorList>
    </citation>
    <scope>NUCLEOTIDE SEQUENCE</scope>
    <source>
        <strain evidence="2">26406</strain>
    </source>
</reference>
<accession>W9Z415</accession>
<evidence type="ECO:0000256" key="1">
    <source>
        <dbReference type="SAM" id="MobiDB-lite"/>
    </source>
</evidence>
<dbReference type="AlphaFoldDB" id="W9Z415"/>
<reference evidence="2" key="1">
    <citation type="submission" date="2012-04" db="EMBL/GenBank/DDBJ databases">
        <title>The Genome Sequence of Fusarium oxysporum melonis.</title>
        <authorList>
            <consortium name="The Broad Institute Genome Sequencing Platform"/>
            <person name="Ma L.-J."/>
            <person name="Gale L.R."/>
            <person name="Schwartz D.C."/>
            <person name="Zhou S."/>
            <person name="Corby-Kistler H."/>
            <person name="Young S.K."/>
            <person name="Zeng Q."/>
            <person name="Gargeya S."/>
            <person name="Fitzgerald M."/>
            <person name="Haas B."/>
            <person name="Abouelleil A."/>
            <person name="Alvarado L."/>
            <person name="Arachchi H.M."/>
            <person name="Berlin A."/>
            <person name="Brown A."/>
            <person name="Chapman S.B."/>
            <person name="Chen Z."/>
            <person name="Dunbar C."/>
            <person name="Freedman E."/>
            <person name="Gearin G."/>
            <person name="Goldberg J."/>
            <person name="Griggs A."/>
            <person name="Gujja S."/>
            <person name="Heiman D."/>
            <person name="Howarth C."/>
            <person name="Larson L."/>
            <person name="Lui A."/>
            <person name="MacDonald P.J.P."/>
            <person name="Montmayeur A."/>
            <person name="Murphy C."/>
            <person name="Neiman D."/>
            <person name="Pearson M."/>
            <person name="Priest M."/>
            <person name="Roberts A."/>
            <person name="Saif S."/>
            <person name="Shea T."/>
            <person name="Shenoy N."/>
            <person name="Sisk P."/>
            <person name="Stolte C."/>
            <person name="Sykes S."/>
            <person name="Wortman J."/>
            <person name="Nusbaum C."/>
            <person name="Birren B."/>
        </authorList>
    </citation>
    <scope>NUCLEOTIDE SEQUENCE</scope>
    <source>
        <strain evidence="2">26406</strain>
    </source>
</reference>
<name>W9Z415_FUSOX</name>
<dbReference type="HOGENOM" id="CLU_3392397_0_0_1"/>
<organism evidence="2">
    <name type="scientific">Fusarium oxysporum f. sp. melonis 26406</name>
    <dbReference type="NCBI Taxonomy" id="1089452"/>
    <lineage>
        <taxon>Eukaryota</taxon>
        <taxon>Fungi</taxon>
        <taxon>Dikarya</taxon>
        <taxon>Ascomycota</taxon>
        <taxon>Pezizomycotina</taxon>
        <taxon>Sordariomycetes</taxon>
        <taxon>Hypocreomycetidae</taxon>
        <taxon>Hypocreales</taxon>
        <taxon>Nectriaceae</taxon>
        <taxon>Fusarium</taxon>
        <taxon>Fusarium oxysporum species complex</taxon>
    </lineage>
</organism>
<feature type="compositionally biased region" description="Basic residues" evidence="1">
    <location>
        <begin position="1"/>
        <end position="21"/>
    </location>
</feature>
<sequence>MRLLRRGHLHRRHRRHGHGSHRLQSLLLRALR</sequence>
<gene>
    <name evidence="2" type="ORF">FOMG_19833</name>
</gene>
<feature type="region of interest" description="Disordered" evidence="1">
    <location>
        <begin position="1"/>
        <end position="32"/>
    </location>
</feature>
<dbReference type="VEuPathDB" id="FungiDB:FOMG_19833"/>
<protein>
    <submittedName>
        <fullName evidence="2">Uncharacterized protein</fullName>
    </submittedName>
</protein>